<proteinExistence type="predicted"/>
<dbReference type="RefSeq" id="WP_263336562.1">
    <property type="nucleotide sequence ID" value="NZ_JAGSYH010000003.1"/>
</dbReference>
<organism evidence="2 3">
    <name type="scientific">Acidicapsa dinghuensis</name>
    <dbReference type="NCBI Taxonomy" id="2218256"/>
    <lineage>
        <taxon>Bacteria</taxon>
        <taxon>Pseudomonadati</taxon>
        <taxon>Acidobacteriota</taxon>
        <taxon>Terriglobia</taxon>
        <taxon>Terriglobales</taxon>
        <taxon>Acidobacteriaceae</taxon>
        <taxon>Acidicapsa</taxon>
    </lineage>
</organism>
<keyword evidence="1" id="KW-1133">Transmembrane helix</keyword>
<gene>
    <name evidence="2" type="ORF">ACFPT7_10630</name>
</gene>
<reference evidence="3" key="1">
    <citation type="journal article" date="2019" name="Int. J. Syst. Evol. Microbiol.">
        <title>The Global Catalogue of Microorganisms (GCM) 10K type strain sequencing project: providing services to taxonomists for standard genome sequencing and annotation.</title>
        <authorList>
            <consortium name="The Broad Institute Genomics Platform"/>
            <consortium name="The Broad Institute Genome Sequencing Center for Infectious Disease"/>
            <person name="Wu L."/>
            <person name="Ma J."/>
        </authorList>
    </citation>
    <scope>NUCLEOTIDE SEQUENCE [LARGE SCALE GENOMIC DNA]</scope>
    <source>
        <strain evidence="3">JCM 4087</strain>
    </source>
</reference>
<keyword evidence="3" id="KW-1185">Reference proteome</keyword>
<sequence length="192" mass="20808">MTQSPESFDHLLDKALRSYSSAKPRLGLEDRILARASGHASRHLSARNFLWVTAAAVSLAAIIAFIATSTYPNRKQQEIVQGAASSQPIPRPAQTRTHAVTPHAEPVILHRAHRATQPEQGQPQLTSEDRLLIQFVALHTEDALAISKPASAALSPIADNPIMVQPIQTKPISSTPVVIQAITMDQADHPSF</sequence>
<protein>
    <recommendedName>
        <fullName evidence="4">DUF3619 family protein</fullName>
    </recommendedName>
</protein>
<accession>A0ABW1EER0</accession>
<keyword evidence="1" id="KW-0812">Transmembrane</keyword>
<evidence type="ECO:0000313" key="2">
    <source>
        <dbReference type="EMBL" id="MFC5862746.1"/>
    </source>
</evidence>
<keyword evidence="1" id="KW-0472">Membrane</keyword>
<evidence type="ECO:0000313" key="3">
    <source>
        <dbReference type="Proteomes" id="UP001596091"/>
    </source>
</evidence>
<feature type="transmembrane region" description="Helical" evidence="1">
    <location>
        <begin position="49"/>
        <end position="67"/>
    </location>
</feature>
<dbReference type="Proteomes" id="UP001596091">
    <property type="component" value="Unassembled WGS sequence"/>
</dbReference>
<name>A0ABW1EER0_9BACT</name>
<comment type="caution">
    <text evidence="2">The sequence shown here is derived from an EMBL/GenBank/DDBJ whole genome shotgun (WGS) entry which is preliminary data.</text>
</comment>
<evidence type="ECO:0000256" key="1">
    <source>
        <dbReference type="SAM" id="Phobius"/>
    </source>
</evidence>
<evidence type="ECO:0008006" key="4">
    <source>
        <dbReference type="Google" id="ProtNLM"/>
    </source>
</evidence>
<dbReference type="EMBL" id="JBHSPH010000002">
    <property type="protein sequence ID" value="MFC5862746.1"/>
    <property type="molecule type" value="Genomic_DNA"/>
</dbReference>